<protein>
    <submittedName>
        <fullName evidence="1">Uncharacterized protein</fullName>
    </submittedName>
</protein>
<evidence type="ECO:0000313" key="1">
    <source>
        <dbReference type="EMBL" id="KAF2596365.1"/>
    </source>
</evidence>
<organism evidence="1 2">
    <name type="scientific">Brassica cretica</name>
    <name type="common">Mustard</name>
    <dbReference type="NCBI Taxonomy" id="69181"/>
    <lineage>
        <taxon>Eukaryota</taxon>
        <taxon>Viridiplantae</taxon>
        <taxon>Streptophyta</taxon>
        <taxon>Embryophyta</taxon>
        <taxon>Tracheophyta</taxon>
        <taxon>Spermatophyta</taxon>
        <taxon>Magnoliopsida</taxon>
        <taxon>eudicotyledons</taxon>
        <taxon>Gunneridae</taxon>
        <taxon>Pentapetalae</taxon>
        <taxon>rosids</taxon>
        <taxon>malvids</taxon>
        <taxon>Brassicales</taxon>
        <taxon>Brassicaceae</taxon>
        <taxon>Brassiceae</taxon>
        <taxon>Brassica</taxon>
    </lineage>
</organism>
<dbReference type="Proteomes" id="UP000712281">
    <property type="component" value="Unassembled WGS sequence"/>
</dbReference>
<gene>
    <name evidence="1" type="ORF">F2Q68_00008645</name>
</gene>
<name>A0A8S9KPM3_BRACR</name>
<dbReference type="EMBL" id="QGKW02000717">
    <property type="protein sequence ID" value="KAF2596365.1"/>
    <property type="molecule type" value="Genomic_DNA"/>
</dbReference>
<evidence type="ECO:0000313" key="2">
    <source>
        <dbReference type="Proteomes" id="UP000712281"/>
    </source>
</evidence>
<reference evidence="1" key="1">
    <citation type="submission" date="2019-12" db="EMBL/GenBank/DDBJ databases">
        <title>Genome sequencing and annotation of Brassica cretica.</title>
        <authorList>
            <person name="Studholme D.J."/>
            <person name="Sarris P.F."/>
        </authorList>
    </citation>
    <scope>NUCLEOTIDE SEQUENCE</scope>
    <source>
        <strain evidence="1">PFS-001/15</strain>
        <tissue evidence="1">Leaf</tissue>
    </source>
</reference>
<accession>A0A8S9KPM3</accession>
<dbReference type="AlphaFoldDB" id="A0A8S9KPM3"/>
<sequence length="198" mass="22448">MLRKFDYLQALANPNLELPGNIVGHAFKLRFSETREGTRLGKFEIIFQQKLPQRNIRQYSGCSFVDSMASKRLQTRKSMVEHFFPLKCLHLDALSTLYLLSKDMVNLSVRKLANRIGISEGYATVLLLLNDWDEAAIVEEWNQADNDLATRSGIVVSAQYLTSEGFCESCETHTSCKTYGCSHLLCRICVKGSIFILL</sequence>
<proteinExistence type="predicted"/>
<comment type="caution">
    <text evidence="1">The sequence shown here is derived from an EMBL/GenBank/DDBJ whole genome shotgun (WGS) entry which is preliminary data.</text>
</comment>